<keyword evidence="2 6" id="KW-0853">WD repeat</keyword>
<dbReference type="PROSITE" id="PS50294">
    <property type="entry name" value="WD_REPEATS_REGION"/>
    <property type="match status" value="1"/>
</dbReference>
<dbReference type="GO" id="GO:0043527">
    <property type="term" value="C:tRNA methyltransferase complex"/>
    <property type="evidence" value="ECO:0007669"/>
    <property type="project" value="TreeGrafter"/>
</dbReference>
<sequence length="480" mass="52643">MEESMMMEEGEVAPALIAIHPVEKSVVVAIGSELRVFDLQEDCASSLVDDSGRPLHMDSIRAISFGADGRLFVSAGDDKLVKIWTTNPWHCIRTVLSEKRVSALAISPDNLFVSFADKFGVVWVVSTEVDDERKDEASPIFAHYCSIITSLEFSPDGRFIVSADRDFKIRVTVFPKRPLSGAHEIQSFCLGHTEWVFVIITIFISTFWHFVICIEKVTGRFSFEFASHSFFAVRFVTCLSFVCTQEYPQGFLLSGSGDSTVRLWDITSGFLLDTCEVGMEAGLLESDDKEETLCPAITDICASPDGSLIAVAIQRQLFMTNPISFFALCSLHGVVLLSCNLSGRTLSITKVVSMGGTFIPTSLAMSSSAEHLWIVTGASNLPALDSPSFARVSVISGLKKHGSDSSDDKPVVLDDNEIPGGSKLLEKLQGSVSISKGEEALAAAAEAVKIAMRNLLIKRQYSVEKRELRKKSRNDRKLKQ</sequence>
<dbReference type="InterPro" id="IPR036322">
    <property type="entry name" value="WD40_repeat_dom_sf"/>
</dbReference>
<dbReference type="AlphaFoldDB" id="A0A835IUP0"/>
<dbReference type="OrthoDB" id="339900at2759"/>
<evidence type="ECO:0000256" key="3">
    <source>
        <dbReference type="ARBA" id="ARBA00022694"/>
    </source>
</evidence>
<reference evidence="8 9" key="1">
    <citation type="submission" date="2020-10" db="EMBL/GenBank/DDBJ databases">
        <title>The Coptis chinensis genome and diversification of protoberbering-type alkaloids.</title>
        <authorList>
            <person name="Wang B."/>
            <person name="Shu S."/>
            <person name="Song C."/>
            <person name="Liu Y."/>
        </authorList>
    </citation>
    <scope>NUCLEOTIDE SEQUENCE [LARGE SCALE GENOMIC DNA]</scope>
    <source>
        <strain evidence="8">HL-2020</strain>
        <tissue evidence="8">Leaf</tissue>
    </source>
</reference>
<organism evidence="8 9">
    <name type="scientific">Coptis chinensis</name>
    <dbReference type="NCBI Taxonomy" id="261450"/>
    <lineage>
        <taxon>Eukaryota</taxon>
        <taxon>Viridiplantae</taxon>
        <taxon>Streptophyta</taxon>
        <taxon>Embryophyta</taxon>
        <taxon>Tracheophyta</taxon>
        <taxon>Spermatophyta</taxon>
        <taxon>Magnoliopsida</taxon>
        <taxon>Ranunculales</taxon>
        <taxon>Ranunculaceae</taxon>
        <taxon>Coptidoideae</taxon>
        <taxon>Coptis</taxon>
    </lineage>
</organism>
<gene>
    <name evidence="8" type="ORF">IFM89_032506</name>
</gene>
<keyword evidence="9" id="KW-1185">Reference proteome</keyword>
<comment type="similarity">
    <text evidence="6">Belongs to the WD repeat TRM82 family.</text>
</comment>
<dbReference type="GO" id="GO:0106004">
    <property type="term" value="P:tRNA (guanine-N7)-methylation"/>
    <property type="evidence" value="ECO:0007669"/>
    <property type="project" value="UniProtKB-UniRule"/>
</dbReference>
<keyword evidence="5 6" id="KW-0539">Nucleus</keyword>
<feature type="repeat" description="WD" evidence="7">
    <location>
        <begin position="251"/>
        <end position="274"/>
    </location>
</feature>
<dbReference type="Proteomes" id="UP000631114">
    <property type="component" value="Unassembled WGS sequence"/>
</dbReference>
<accession>A0A835IUP0</accession>
<dbReference type="PROSITE" id="PS00678">
    <property type="entry name" value="WD_REPEATS_1"/>
    <property type="match status" value="1"/>
</dbReference>
<comment type="pathway">
    <text evidence="6">tRNA modification; N(7)-methylguanine-tRNA biosynthesis.</text>
</comment>
<protein>
    <recommendedName>
        <fullName evidence="6">tRNA (guanine-N(7)-)-methyltransferase non-catalytic subunit</fullName>
    </recommendedName>
    <alternativeName>
        <fullName evidence="6">WD repeat-containing protein 4 homolog</fullName>
    </alternativeName>
</protein>
<dbReference type="PANTHER" id="PTHR16288">
    <property type="entry name" value="WD40 REPEAT PROTEIN 4"/>
    <property type="match status" value="1"/>
</dbReference>
<dbReference type="GO" id="GO:0005634">
    <property type="term" value="C:nucleus"/>
    <property type="evidence" value="ECO:0007669"/>
    <property type="project" value="UniProtKB-SubCell"/>
</dbReference>
<evidence type="ECO:0000256" key="1">
    <source>
        <dbReference type="ARBA" id="ARBA00004123"/>
    </source>
</evidence>
<dbReference type="HAMAP" id="MF_03056">
    <property type="entry name" value="TRM82"/>
    <property type="match status" value="1"/>
</dbReference>
<proteinExistence type="inferred from homology"/>
<evidence type="ECO:0000256" key="4">
    <source>
        <dbReference type="ARBA" id="ARBA00022737"/>
    </source>
</evidence>
<keyword evidence="4 6" id="KW-0677">Repeat</keyword>
<comment type="function">
    <text evidence="6">Required for the formation of N(7)-methylguanine at position 46 (m7G46) in tRNA. In the complex, it is required to stabilize and induce conformational changes of the catalytic subunit.</text>
</comment>
<comment type="subcellular location">
    <subcellularLocation>
        <location evidence="1 6">Nucleus</location>
    </subcellularLocation>
</comment>
<evidence type="ECO:0000256" key="2">
    <source>
        <dbReference type="ARBA" id="ARBA00022574"/>
    </source>
</evidence>
<dbReference type="EMBL" id="JADFTS010000002">
    <property type="protein sequence ID" value="KAF9622607.1"/>
    <property type="molecule type" value="Genomic_DNA"/>
</dbReference>
<dbReference type="SMART" id="SM00320">
    <property type="entry name" value="WD40"/>
    <property type="match status" value="4"/>
</dbReference>
<dbReference type="GO" id="GO:0005829">
    <property type="term" value="C:cytosol"/>
    <property type="evidence" value="ECO:0007669"/>
    <property type="project" value="TreeGrafter"/>
</dbReference>
<dbReference type="Pfam" id="PF00400">
    <property type="entry name" value="WD40"/>
    <property type="match status" value="3"/>
</dbReference>
<evidence type="ECO:0000313" key="9">
    <source>
        <dbReference type="Proteomes" id="UP000631114"/>
    </source>
</evidence>
<dbReference type="PANTHER" id="PTHR16288:SF0">
    <property type="entry name" value="TRNA (GUANINE-N(7)-)-METHYLTRANSFERASE NON-CATALYTIC SUBUNIT WDR4"/>
    <property type="match status" value="1"/>
</dbReference>
<dbReference type="PROSITE" id="PS50082">
    <property type="entry name" value="WD_REPEATS_2"/>
    <property type="match status" value="2"/>
</dbReference>
<evidence type="ECO:0000256" key="7">
    <source>
        <dbReference type="PROSITE-ProRule" id="PRU00221"/>
    </source>
</evidence>
<dbReference type="InterPro" id="IPR001680">
    <property type="entry name" value="WD40_rpt"/>
</dbReference>
<evidence type="ECO:0000256" key="5">
    <source>
        <dbReference type="ARBA" id="ARBA00023242"/>
    </source>
</evidence>
<dbReference type="Gene3D" id="2.130.10.10">
    <property type="entry name" value="YVTN repeat-like/Quinoprotein amine dehydrogenase"/>
    <property type="match status" value="2"/>
</dbReference>
<dbReference type="InterPro" id="IPR015943">
    <property type="entry name" value="WD40/YVTN_repeat-like_dom_sf"/>
</dbReference>
<dbReference type="InterPro" id="IPR028884">
    <property type="entry name" value="Trm82"/>
</dbReference>
<comment type="caution">
    <text evidence="8">The sequence shown here is derived from an EMBL/GenBank/DDBJ whole genome shotgun (WGS) entry which is preliminary data.</text>
</comment>
<comment type="subunit">
    <text evidence="6">Forms a heterodimer with the catalytic subunit.</text>
</comment>
<keyword evidence="3 6" id="KW-0819">tRNA processing</keyword>
<feature type="repeat" description="WD" evidence="7">
    <location>
        <begin position="53"/>
        <end position="94"/>
    </location>
</feature>
<dbReference type="InterPro" id="IPR019775">
    <property type="entry name" value="WD40_repeat_CS"/>
</dbReference>
<dbReference type="SUPFAM" id="SSF50978">
    <property type="entry name" value="WD40 repeat-like"/>
    <property type="match status" value="1"/>
</dbReference>
<evidence type="ECO:0000313" key="8">
    <source>
        <dbReference type="EMBL" id="KAF9622607.1"/>
    </source>
</evidence>
<name>A0A835IUP0_9MAGN</name>
<dbReference type="UniPathway" id="UPA00989"/>
<evidence type="ECO:0000256" key="6">
    <source>
        <dbReference type="HAMAP-Rule" id="MF_03056"/>
    </source>
</evidence>